<dbReference type="PANTHER" id="PTHR32063:SF11">
    <property type="entry name" value="CATION OR DRUG EFFLUX SYSTEM PROTEIN"/>
    <property type="match status" value="1"/>
</dbReference>
<feature type="transmembrane region" description="Helical" evidence="9">
    <location>
        <begin position="473"/>
        <end position="500"/>
    </location>
</feature>
<dbReference type="GO" id="GO:0015562">
    <property type="term" value="F:efflux transmembrane transporter activity"/>
    <property type="evidence" value="ECO:0007669"/>
    <property type="project" value="InterPro"/>
</dbReference>
<dbReference type="EMBL" id="JABBGG010000018">
    <property type="protein sequence ID" value="NML63452.1"/>
    <property type="molecule type" value="Genomic_DNA"/>
</dbReference>
<dbReference type="InterPro" id="IPR001036">
    <property type="entry name" value="Acrflvin-R"/>
</dbReference>
<dbReference type="FunFam" id="1.20.1640.10:FF:000001">
    <property type="entry name" value="Efflux pump membrane transporter"/>
    <property type="match status" value="1"/>
</dbReference>
<accession>A0A848HQ24</accession>
<dbReference type="FunFam" id="3.30.70.1430:FF:000001">
    <property type="entry name" value="Efflux pump membrane transporter"/>
    <property type="match status" value="1"/>
</dbReference>
<feature type="transmembrane region" description="Helical" evidence="9">
    <location>
        <begin position="344"/>
        <end position="363"/>
    </location>
</feature>
<dbReference type="Gene3D" id="3.30.70.1430">
    <property type="entry name" value="Multidrug efflux transporter AcrB pore domain"/>
    <property type="match status" value="2"/>
</dbReference>
<dbReference type="NCBIfam" id="TIGR00915">
    <property type="entry name" value="2A0602"/>
    <property type="match status" value="1"/>
</dbReference>
<dbReference type="InterPro" id="IPR000731">
    <property type="entry name" value="SSD"/>
</dbReference>
<keyword evidence="8 9" id="KW-0472">Membrane</keyword>
<dbReference type="Proteomes" id="UP000583752">
    <property type="component" value="Unassembled WGS sequence"/>
</dbReference>
<reference evidence="11 12" key="1">
    <citation type="submission" date="2020-04" db="EMBL/GenBank/DDBJ databases">
        <title>Massilia sp. RP-1-19 isolated from soil.</title>
        <authorList>
            <person name="Dahal R.H."/>
        </authorList>
    </citation>
    <scope>NUCLEOTIDE SEQUENCE [LARGE SCALE GENOMIC DNA]</scope>
    <source>
        <strain evidence="11 12">RP-1-19</strain>
    </source>
</reference>
<feature type="transmembrane region" description="Helical" evidence="9">
    <location>
        <begin position="548"/>
        <end position="568"/>
    </location>
</feature>
<dbReference type="PANTHER" id="PTHR32063">
    <property type="match status" value="1"/>
</dbReference>
<dbReference type="Gene3D" id="3.30.2090.10">
    <property type="entry name" value="Multidrug efflux transporter AcrB TolC docking domain, DN and DC subdomains"/>
    <property type="match status" value="2"/>
</dbReference>
<evidence type="ECO:0000259" key="10">
    <source>
        <dbReference type="PROSITE" id="PS50156"/>
    </source>
</evidence>
<dbReference type="GO" id="GO:0042910">
    <property type="term" value="F:xenobiotic transmembrane transporter activity"/>
    <property type="evidence" value="ECO:0007669"/>
    <property type="project" value="TreeGrafter"/>
</dbReference>
<comment type="similarity">
    <text evidence="2 9">Belongs to the resistance-nodulation-cell division (RND) (TC 2.A.6) family.</text>
</comment>
<dbReference type="GO" id="GO:0009636">
    <property type="term" value="P:response to toxic substance"/>
    <property type="evidence" value="ECO:0007669"/>
    <property type="project" value="UniProtKB-ARBA"/>
</dbReference>
<dbReference type="AlphaFoldDB" id="A0A848HQ24"/>
<keyword evidence="5 9" id="KW-0997">Cell inner membrane</keyword>
<proteinExistence type="inferred from homology"/>
<dbReference type="Gene3D" id="3.30.70.1440">
    <property type="entry name" value="Multidrug efflux transporter AcrB pore domain"/>
    <property type="match status" value="1"/>
</dbReference>
<dbReference type="InterPro" id="IPR004764">
    <property type="entry name" value="MdtF-like"/>
</dbReference>
<dbReference type="InterPro" id="IPR027463">
    <property type="entry name" value="AcrB_DN_DC_subdom"/>
</dbReference>
<dbReference type="GO" id="GO:0005886">
    <property type="term" value="C:plasma membrane"/>
    <property type="evidence" value="ECO:0007669"/>
    <property type="project" value="UniProtKB-SubCell"/>
</dbReference>
<evidence type="ECO:0000256" key="1">
    <source>
        <dbReference type="ARBA" id="ARBA00004429"/>
    </source>
</evidence>
<evidence type="ECO:0000313" key="12">
    <source>
        <dbReference type="Proteomes" id="UP000583752"/>
    </source>
</evidence>
<dbReference type="Gene3D" id="1.20.1640.10">
    <property type="entry name" value="Multidrug efflux transporter AcrB transmembrane domain"/>
    <property type="match status" value="2"/>
</dbReference>
<keyword evidence="6 9" id="KW-0812">Transmembrane</keyword>
<feature type="transmembrane region" description="Helical" evidence="9">
    <location>
        <begin position="1030"/>
        <end position="1056"/>
    </location>
</feature>
<dbReference type="RefSeq" id="WP_169469420.1">
    <property type="nucleotide sequence ID" value="NZ_JABBGG010000018.1"/>
</dbReference>
<keyword evidence="7 9" id="KW-1133">Transmembrane helix</keyword>
<dbReference type="SUPFAM" id="SSF82714">
    <property type="entry name" value="Multidrug efflux transporter AcrB TolC docking domain, DN and DC subdomains"/>
    <property type="match status" value="2"/>
</dbReference>
<feature type="transmembrane region" description="Helical" evidence="9">
    <location>
        <begin position="891"/>
        <end position="911"/>
    </location>
</feature>
<dbReference type="PRINTS" id="PR00702">
    <property type="entry name" value="ACRIFLAVINRP"/>
</dbReference>
<evidence type="ECO:0000256" key="3">
    <source>
        <dbReference type="ARBA" id="ARBA00022448"/>
    </source>
</evidence>
<evidence type="ECO:0000256" key="8">
    <source>
        <dbReference type="ARBA" id="ARBA00023136"/>
    </source>
</evidence>
<dbReference type="Gene3D" id="3.30.70.1320">
    <property type="entry name" value="Multidrug efflux transporter AcrB pore domain like"/>
    <property type="match status" value="1"/>
</dbReference>
<evidence type="ECO:0000256" key="2">
    <source>
        <dbReference type="ARBA" id="ARBA00010942"/>
    </source>
</evidence>
<comment type="caution">
    <text evidence="11">The sequence shown here is derived from an EMBL/GenBank/DDBJ whole genome shotgun (WGS) entry which is preliminary data.</text>
</comment>
<name>A0A848HQ24_9BURK</name>
<feature type="domain" description="SSD" evidence="10">
    <location>
        <begin position="369"/>
        <end position="498"/>
    </location>
</feature>
<evidence type="ECO:0000256" key="4">
    <source>
        <dbReference type="ARBA" id="ARBA00022475"/>
    </source>
</evidence>
<evidence type="ECO:0000256" key="5">
    <source>
        <dbReference type="ARBA" id="ARBA00022519"/>
    </source>
</evidence>
<feature type="transmembrane region" description="Helical" evidence="9">
    <location>
        <begin position="441"/>
        <end position="461"/>
    </location>
</feature>
<dbReference type="SUPFAM" id="SSF82866">
    <property type="entry name" value="Multidrug efflux transporter AcrB transmembrane domain"/>
    <property type="match status" value="2"/>
</dbReference>
<evidence type="ECO:0000256" key="6">
    <source>
        <dbReference type="ARBA" id="ARBA00022692"/>
    </source>
</evidence>
<feature type="transmembrane region" description="Helical" evidence="9">
    <location>
        <begin position="918"/>
        <end position="941"/>
    </location>
</feature>
<keyword evidence="12" id="KW-1185">Reference proteome</keyword>
<comment type="subcellular location">
    <subcellularLocation>
        <location evidence="1 9">Cell inner membrane</location>
        <topology evidence="1 9">Multi-pass membrane protein</topology>
    </subcellularLocation>
</comment>
<dbReference type="PROSITE" id="PS50156">
    <property type="entry name" value="SSD"/>
    <property type="match status" value="1"/>
</dbReference>
<dbReference type="NCBIfam" id="NF000282">
    <property type="entry name" value="RND_permease_1"/>
    <property type="match status" value="1"/>
</dbReference>
<keyword evidence="4" id="KW-1003">Cell membrane</keyword>
<feature type="transmembrane region" description="Helical" evidence="9">
    <location>
        <begin position="370"/>
        <end position="392"/>
    </location>
</feature>
<feature type="transmembrane region" description="Helical" evidence="9">
    <location>
        <begin position="953"/>
        <end position="976"/>
    </location>
</feature>
<dbReference type="Pfam" id="PF00873">
    <property type="entry name" value="ACR_tran"/>
    <property type="match status" value="1"/>
</dbReference>
<evidence type="ECO:0000256" key="7">
    <source>
        <dbReference type="ARBA" id="ARBA00022989"/>
    </source>
</evidence>
<organism evidence="11 12">
    <name type="scientific">Massilia polaris</name>
    <dbReference type="NCBI Taxonomy" id="2728846"/>
    <lineage>
        <taxon>Bacteria</taxon>
        <taxon>Pseudomonadati</taxon>
        <taxon>Pseudomonadota</taxon>
        <taxon>Betaproteobacteria</taxon>
        <taxon>Burkholderiales</taxon>
        <taxon>Oxalobacteraceae</taxon>
        <taxon>Telluria group</taxon>
        <taxon>Massilia</taxon>
    </lineage>
</organism>
<gene>
    <name evidence="11" type="ORF">HHL21_20630</name>
</gene>
<feature type="transmembrane region" description="Helical" evidence="9">
    <location>
        <begin position="997"/>
        <end position="1018"/>
    </location>
</feature>
<evidence type="ECO:0000313" key="11">
    <source>
        <dbReference type="EMBL" id="NML63452.1"/>
    </source>
</evidence>
<feature type="transmembrane region" description="Helical" evidence="9">
    <location>
        <begin position="398"/>
        <end position="420"/>
    </location>
</feature>
<dbReference type="SUPFAM" id="SSF82693">
    <property type="entry name" value="Multidrug efflux transporter AcrB pore domain, PN1, PN2, PC1 and PC2 subdomains"/>
    <property type="match status" value="3"/>
</dbReference>
<protein>
    <recommendedName>
        <fullName evidence="9">Efflux pump membrane transporter</fullName>
    </recommendedName>
</protein>
<evidence type="ECO:0000256" key="9">
    <source>
        <dbReference type="RuleBase" id="RU364070"/>
    </source>
</evidence>
<sequence>MDISKYFIEHPRLATVISIFIFMTGLLAIFQLPISEYPEVAPPQIVVRAQFPGANPRVISETVAAPLEEQINGLENVLYYQSQATADGSMSITVTFKIGTVPEQAETAVQNRINRALPRLPDIVRQIGVTTEKQSSSLTMVVHMVSRDNSHDTLYLRNYANLNVRDELLRIPGTGTVLFFGGGDYAMRIWLDPQKLAARNMTAGDVVQAIREQNAQVAAGVVGSPPAVNNTEFQLAINAQGRLVKEEDFADIIIRSDTGTGALVRIKDIGRVEMSASTFALRSLLNNKEAVAIGIFQSPGSNALALSDNVRSTMARLKQSFPQGVDYDIVYDPTRFVQTSIEKVVITLIEAVLLVVLVVIIFLQTWRASIIPLLAVPVSIVGTFGVLLLLGYSINTLTLFGLVLSIGIVVDDAIVVVENVERNIADGLTPHAATHKAMSEVSGPIVAIALVLCAVFIPLTFVPGLSGQFYKQFAATIAISTVISAINSLTLSPALAALLLRPHDAQKDKVMIWMDKLFGRFFHWFNCFFQRQSKKYSRGVEGLLKRKSLALGVYGILLVLTAVLFAAVPSGFVPSPDKQYLIGVAQLPAGATLDRTEKVIREMSDIALKVPGIENSIGFPGLSIAGFSAAPNEGIVFFGLAPFEDRTSAALSKDAILGKVNGAMQQLQGARIFVVPPPAVDGLGAAGGFKLMVQDRGGQGEQALYGSVWGLLGPIYGNPKSTIATPYSTYDINVPQLFADVDRTKAKQMGLPLQSIYDTLQINLGSLYVNDFTRFGKTYQVVVQADAPFRANSDNIARLQTRNDAGQMVQLGAVMQIQPTFGPTRVTRYNGFPAADINGAPKPGFSSGQAENEIEKMVQGLPRGMGFEWTDLTYQDRLTRDVTLPGFGIKIPTLAAVLLVSVVLVVLVLTAQYESWSLPLAIILIVPMCILCALFGVWLSHFPPFRQTGDLNIFTQVALVVLVGLACKNAILIVEFAKELEERGMPMVEAVLEACHLRLRPILMTSIAFCAGVIPLILGSGAGSEMRRAMGIAVFSGMVGVTFFGIFLTPVFYSMVRKGTAKRREHAAEVRRAVDAAAHPFHAGIDDADQPPKKGES</sequence>
<keyword evidence="3 9" id="KW-0813">Transport</keyword>
<feature type="transmembrane region" description="Helical" evidence="9">
    <location>
        <begin position="12"/>
        <end position="34"/>
    </location>
</feature>